<name>A0A1Q9LMU6_9PSEU</name>
<dbReference type="STRING" id="1193682.BJP25_17850"/>
<evidence type="ECO:0000313" key="2">
    <source>
        <dbReference type="Proteomes" id="UP000186040"/>
    </source>
</evidence>
<reference evidence="1 2" key="1">
    <citation type="submission" date="2016-10" db="EMBL/GenBank/DDBJ databases">
        <title>The Draft Genome Sequence of Actinokineospora bangkokensis 44EHWT reveals the biosynthetic pathway of antifungal compounds Thailandins with unusual extender unit butylmalonyl-CoA.</title>
        <authorList>
            <person name="Greule A."/>
            <person name="Intra B."/>
            <person name="Flemming S."/>
            <person name="Rommel M.G."/>
            <person name="Panbangred W."/>
            <person name="Bechthold A."/>
        </authorList>
    </citation>
    <scope>NUCLEOTIDE SEQUENCE [LARGE SCALE GENOMIC DNA]</scope>
    <source>
        <strain evidence="1 2">44EHW</strain>
    </source>
</reference>
<organism evidence="1 2">
    <name type="scientific">Actinokineospora bangkokensis</name>
    <dbReference type="NCBI Taxonomy" id="1193682"/>
    <lineage>
        <taxon>Bacteria</taxon>
        <taxon>Bacillati</taxon>
        <taxon>Actinomycetota</taxon>
        <taxon>Actinomycetes</taxon>
        <taxon>Pseudonocardiales</taxon>
        <taxon>Pseudonocardiaceae</taxon>
        <taxon>Actinokineospora</taxon>
    </lineage>
</organism>
<proteinExistence type="predicted"/>
<protein>
    <submittedName>
        <fullName evidence="1">Uncharacterized protein</fullName>
    </submittedName>
</protein>
<dbReference type="EMBL" id="MKQR01000011">
    <property type="protein sequence ID" value="OLR93335.1"/>
    <property type="molecule type" value="Genomic_DNA"/>
</dbReference>
<dbReference type="Proteomes" id="UP000186040">
    <property type="component" value="Unassembled WGS sequence"/>
</dbReference>
<evidence type="ECO:0000313" key="1">
    <source>
        <dbReference type="EMBL" id="OLR93335.1"/>
    </source>
</evidence>
<dbReference type="AlphaFoldDB" id="A0A1Q9LMU6"/>
<dbReference type="OrthoDB" id="275232at2"/>
<dbReference type="RefSeq" id="WP_075975038.1">
    <property type="nucleotide sequence ID" value="NZ_MKQR01000011.1"/>
</dbReference>
<gene>
    <name evidence="1" type="ORF">BJP25_17850</name>
</gene>
<sequence length="286" mass="29612">MPTQHTRLLALAGAVSDGWLVVAREALAAGDAERLTSLFDALAAATPAAAAVPDFAAGAAEHSAADRAVVALAAELPITACWRVLRGGTDAVHLVQADEAADLPAVTAAVQAALEAAGEAAPRAEVFGPTTALPAYHEAALLAATLLWSAEPAVGVRIARTFDGATPDGGPFFAATRELVVDVDERQRLLDFLGGGEVVAPLPGTLRDLIAPVSGAVPVDLRSDGEWVWSDAARYYLDRHMVAPDPELARHAAERPGPARLSHLDRHRVRAALAPAAEGGPLWRAS</sequence>
<accession>A0A1Q9LMU6</accession>
<comment type="caution">
    <text evidence="1">The sequence shown here is derived from an EMBL/GenBank/DDBJ whole genome shotgun (WGS) entry which is preliminary data.</text>
</comment>
<keyword evidence="2" id="KW-1185">Reference proteome</keyword>